<keyword evidence="2" id="KW-1185">Reference proteome</keyword>
<gene>
    <name evidence="1" type="ORF">ACOLOM_LOCUS4574</name>
</gene>
<dbReference type="Proteomes" id="UP000789525">
    <property type="component" value="Unassembled WGS sequence"/>
</dbReference>
<proteinExistence type="predicted"/>
<evidence type="ECO:0000313" key="1">
    <source>
        <dbReference type="EMBL" id="CAG8543835.1"/>
    </source>
</evidence>
<protein>
    <submittedName>
        <fullName evidence="1">16209_t:CDS:1</fullName>
    </submittedName>
</protein>
<name>A0ACA9LPY7_9GLOM</name>
<accession>A0ACA9LPY7</accession>
<comment type="caution">
    <text evidence="1">The sequence shown here is derived from an EMBL/GenBank/DDBJ whole genome shotgun (WGS) entry which is preliminary data.</text>
</comment>
<sequence>MLPFIVSENMPRLLAVTLLEANQGSAPYGPLPVGRKSKNAIETNPRETKINTTIAEQIGKIKSKIDSRDANYVCNGGTEYHLTNEASSSARSSNPSVVRKPSLIGLRQQTDELYSTKKFNITRKFQTFQPQIQSSLRFQNPHDEKISDRDFFKMGKQDFRDCSFRIGPAIRLVDFAE</sequence>
<dbReference type="EMBL" id="CAJVPT010007693">
    <property type="protein sequence ID" value="CAG8543835.1"/>
    <property type="molecule type" value="Genomic_DNA"/>
</dbReference>
<evidence type="ECO:0000313" key="2">
    <source>
        <dbReference type="Proteomes" id="UP000789525"/>
    </source>
</evidence>
<organism evidence="1 2">
    <name type="scientific">Acaulospora colombiana</name>
    <dbReference type="NCBI Taxonomy" id="27376"/>
    <lineage>
        <taxon>Eukaryota</taxon>
        <taxon>Fungi</taxon>
        <taxon>Fungi incertae sedis</taxon>
        <taxon>Mucoromycota</taxon>
        <taxon>Glomeromycotina</taxon>
        <taxon>Glomeromycetes</taxon>
        <taxon>Diversisporales</taxon>
        <taxon>Acaulosporaceae</taxon>
        <taxon>Acaulospora</taxon>
    </lineage>
</organism>
<feature type="non-terminal residue" evidence="1">
    <location>
        <position position="177"/>
    </location>
</feature>
<reference evidence="1" key="1">
    <citation type="submission" date="2021-06" db="EMBL/GenBank/DDBJ databases">
        <authorList>
            <person name="Kallberg Y."/>
            <person name="Tangrot J."/>
            <person name="Rosling A."/>
        </authorList>
    </citation>
    <scope>NUCLEOTIDE SEQUENCE</scope>
    <source>
        <strain evidence="1">CL356</strain>
    </source>
</reference>